<dbReference type="Pfam" id="PF15902">
    <property type="entry name" value="Sortilin-Vps10"/>
    <property type="match status" value="1"/>
</dbReference>
<evidence type="ECO:0000313" key="4">
    <source>
        <dbReference type="Proteomes" id="UP000295361"/>
    </source>
</evidence>
<dbReference type="Proteomes" id="UP000295361">
    <property type="component" value="Unassembled WGS sequence"/>
</dbReference>
<accession>A0A4R6QMG1</accession>
<dbReference type="InterPro" id="IPR031778">
    <property type="entry name" value="Sortilin_N"/>
</dbReference>
<evidence type="ECO:0000259" key="2">
    <source>
        <dbReference type="Pfam" id="PF15902"/>
    </source>
</evidence>
<evidence type="ECO:0000256" key="1">
    <source>
        <dbReference type="ARBA" id="ARBA00022737"/>
    </source>
</evidence>
<dbReference type="RefSeq" id="WP_133701286.1">
    <property type="nucleotide sequence ID" value="NZ_SNXS01000003.1"/>
</dbReference>
<dbReference type="SUPFAM" id="SSF50939">
    <property type="entry name" value="Sialidases"/>
    <property type="match status" value="1"/>
</dbReference>
<dbReference type="OrthoDB" id="9767885at2"/>
<dbReference type="InterPro" id="IPR052025">
    <property type="entry name" value="Xyloglucanase_GH74"/>
</dbReference>
<dbReference type="Gene3D" id="2.130.10.10">
    <property type="entry name" value="YVTN repeat-like/Quinoprotein amine dehydrogenase"/>
    <property type="match status" value="8"/>
</dbReference>
<dbReference type="AlphaFoldDB" id="A0A4R6QMG1"/>
<keyword evidence="4" id="KW-1185">Reference proteome</keyword>
<dbReference type="InterPro" id="IPR015943">
    <property type="entry name" value="WD40/YVTN_repeat-like_dom_sf"/>
</dbReference>
<dbReference type="PANTHER" id="PTHR43739:SF5">
    <property type="entry name" value="EXO-ALPHA-SIALIDASE"/>
    <property type="match status" value="1"/>
</dbReference>
<comment type="caution">
    <text evidence="3">The sequence shown here is derived from an EMBL/GenBank/DDBJ whole genome shotgun (WGS) entry which is preliminary data.</text>
</comment>
<feature type="domain" description="Sortilin N-terminal" evidence="2">
    <location>
        <begin position="104"/>
        <end position="204"/>
    </location>
</feature>
<keyword evidence="1" id="KW-0677">Repeat</keyword>
<reference evidence="3 4" key="1">
    <citation type="submission" date="2019-03" db="EMBL/GenBank/DDBJ databases">
        <title>Genomic Encyclopedia of Type Strains, Phase IV (KMG-IV): sequencing the most valuable type-strain genomes for metagenomic binning, comparative biology and taxonomic classification.</title>
        <authorList>
            <person name="Goeker M."/>
        </authorList>
    </citation>
    <scope>NUCLEOTIDE SEQUENCE [LARGE SCALE GENOMIC DNA]</scope>
    <source>
        <strain evidence="3 4">DSM 16998</strain>
    </source>
</reference>
<name>A0A4R6QMG1_9BURK</name>
<dbReference type="EMBL" id="SNXS01000003">
    <property type="protein sequence ID" value="TDP71513.1"/>
    <property type="molecule type" value="Genomic_DNA"/>
</dbReference>
<organism evidence="3 4">
    <name type="scientific">Roseateles toxinivorans</name>
    <dbReference type="NCBI Taxonomy" id="270368"/>
    <lineage>
        <taxon>Bacteria</taxon>
        <taxon>Pseudomonadati</taxon>
        <taxon>Pseudomonadota</taxon>
        <taxon>Betaproteobacteria</taxon>
        <taxon>Burkholderiales</taxon>
        <taxon>Sphaerotilaceae</taxon>
        <taxon>Roseateles</taxon>
    </lineage>
</organism>
<proteinExistence type="predicted"/>
<gene>
    <name evidence="3" type="ORF">DES47_103494</name>
</gene>
<dbReference type="PANTHER" id="PTHR43739">
    <property type="entry name" value="XYLOGLUCANASE (EUROFUNG)"/>
    <property type="match status" value="1"/>
</dbReference>
<protein>
    <submittedName>
        <fullName evidence="3">Photosystem II stability/assembly factor-like uncharacterized protein</fullName>
    </submittedName>
</protein>
<dbReference type="GO" id="GO:0010411">
    <property type="term" value="P:xyloglucan metabolic process"/>
    <property type="evidence" value="ECO:0007669"/>
    <property type="project" value="TreeGrafter"/>
</dbReference>
<sequence>MKAWLRRLTLLLTGLLLVGSLQAQVRSWRPLGPDYGTVLSFAHQPNYEQVVLAGTYFGGLYRSIDWGFSWKAVNVPFSARSVFALAFDPSGIGRVYAGVYQDGVWRSDDSGQNWTRIVAGLTDLDVQALAVDPAQTHRVLAATAQAGVFLSQDGGAQWAPIAALAGVRSRAIAFDARQPSNVYLGTVGQGVYRSLDGGLSWAPLGLNLGTVTGLSFDAAGNLYAATEGGVFQLKAGASSWTDLSFNLPKLPVAHVLAHPSVPNFLFVATVYGVYALANWDTTPTWFQWTTGDSRLVGSDSRGLILHVARQHGSMLMTTDFGAHWIRGDVGIQNAFVGALATINGPQGWRLLGGTDLGLYALDGGKPWKSVLARTEAVFDLQVRGSTAYAGAETSGVWKSSDAGDSWTLSSNGIVPTRINAFSRTIESTPTQLVASASGLYRSSDNGNQWLPVSLPQVQTVLSVAADPVRGPIVYIGSGAGQVLRSIDGGQSFGAAGAGLPNEGITRLAHAPWGRVYAITASGGLYATSDDGVNWYPSKTGCDAAAVDLVSDPQRNWVLYLATAGGGLCKSESAGLQWAPANTGLDNPYVTALWIDPAQPARLIAGSVGKVYLSSNGGANWTTAGTGLPAAPVTALAGSGMSFYALLDGQGLYRSGNGGASWTPMAAPVAGNALALAQLPGGRLLLGTPYLGVQASDDAGASWQAANTGMSLFVRSLALDPADASTLYAGSLSGGVFRSRDAAGSWSSVGLSDGNVFKVLAPAANRVLVGTSAGIAVSNDGGDSWAQLGQRASYALSIAADPDDGRRMVLGSFGGQVWTSDTSASRWRPVGQGLPPADVLALTRCADDSLYAAPNRSGVYRSSLGDPGAWQSAGGSGLGTAQVLSLSCDPRSGLLYAATNGDGVFLSMDQGAHWAAINQGLVGGIVGAVLASPDQPWQVWAAVRDGTVHRSDDGGLHWTAAGQGLPGGGVSLLAAGGDGTLYASAANTVYRRLASGSWTLAATGLPAGTVTALWAHPKDAGRVQAAVAGAGLFLSTDSGAHWSAAASDANMAEVRVLGGGAQRVLAGTLGTGLAWSDDGGAHFGTVQIAAEIPKVVTGIAIDSGDASQIYLATGGQGVLRSLDGGAHWRGGASGLGSSFLLCLAAHPQRPGELYAGTTEGVFRSTDGAQSWSPVNEGLNNRNITSLVFDSVVSGLLYAGTEGGGIYLYDTR</sequence>
<dbReference type="SUPFAM" id="SSF110296">
    <property type="entry name" value="Oligoxyloglucan reducing end-specific cellobiohydrolase"/>
    <property type="match status" value="4"/>
</dbReference>
<dbReference type="InParanoid" id="A0A4R6QMG1"/>
<dbReference type="InterPro" id="IPR036278">
    <property type="entry name" value="Sialidase_sf"/>
</dbReference>
<evidence type="ECO:0000313" key="3">
    <source>
        <dbReference type="EMBL" id="TDP71513.1"/>
    </source>
</evidence>